<feature type="transmembrane region" description="Helical" evidence="2">
    <location>
        <begin position="154"/>
        <end position="176"/>
    </location>
</feature>
<dbReference type="RefSeq" id="WP_146827713.1">
    <property type="nucleotide sequence ID" value="NZ_BAAAYQ010000001.1"/>
</dbReference>
<dbReference type="PANTHER" id="PTHR41282:SF1">
    <property type="entry name" value="CONSERVED TRANSMEMBRANE PROTEIN-RELATED"/>
    <property type="match status" value="1"/>
</dbReference>
<dbReference type="AlphaFoldDB" id="A0A512HWM0"/>
<dbReference type="PIRSF" id="PIRSF009160">
    <property type="entry name" value="UCP009160"/>
    <property type="match status" value="1"/>
</dbReference>
<dbReference type="OrthoDB" id="116480at2"/>
<reference evidence="3 4" key="1">
    <citation type="submission" date="2019-07" db="EMBL/GenBank/DDBJ databases">
        <title>Whole genome shotgun sequence of Aeromicrobium flavum NBRC 107625.</title>
        <authorList>
            <person name="Hosoyama A."/>
            <person name="Uohara A."/>
            <person name="Ohji S."/>
            <person name="Ichikawa N."/>
        </authorList>
    </citation>
    <scope>NUCLEOTIDE SEQUENCE [LARGE SCALE GENOMIC DNA]</scope>
    <source>
        <strain evidence="3 4">NBRC 107625</strain>
    </source>
</reference>
<keyword evidence="2" id="KW-0472">Membrane</keyword>
<organism evidence="3 4">
    <name type="scientific">Aeromicrobium flavum</name>
    <dbReference type="NCBI Taxonomy" id="416568"/>
    <lineage>
        <taxon>Bacteria</taxon>
        <taxon>Bacillati</taxon>
        <taxon>Actinomycetota</taxon>
        <taxon>Actinomycetes</taxon>
        <taxon>Propionibacteriales</taxon>
        <taxon>Nocardioidaceae</taxon>
        <taxon>Aeromicrobium</taxon>
    </lineage>
</organism>
<protein>
    <submittedName>
        <fullName evidence="3">Membrane protein</fullName>
    </submittedName>
</protein>
<evidence type="ECO:0000256" key="2">
    <source>
        <dbReference type="SAM" id="Phobius"/>
    </source>
</evidence>
<feature type="transmembrane region" description="Helical" evidence="2">
    <location>
        <begin position="127"/>
        <end position="148"/>
    </location>
</feature>
<gene>
    <name evidence="3" type="ORF">AFL01nite_21700</name>
</gene>
<sequence>MRSSNPVFANNAEFNGRGTTQYADPSQWKIDLSGDGRGTQTPGLQAPASPGRMTLDSVVEKTAITVGTVMVFAAIAWFTIGQMWTDSLTVNETAVQRAWMFAMGGMIVGFVLAMVNSFKKVISPALVLAYAAAEGVFVGAFSKIVSTWVGDSTIVFQAVLATFVAAGATLAAYKFFNIRVTAKFRKVVTISVFAFFAVMLVNFALSMFGVLDQGGLRGFGMLGLVVSLFAIGLAVLCLIMDFDFVERGVAAGLPERESWRAAFGLTVTLVWLYLEILRVLAILRGGD</sequence>
<name>A0A512HWM0_9ACTN</name>
<feature type="transmembrane region" description="Helical" evidence="2">
    <location>
        <begin position="217"/>
        <end position="240"/>
    </location>
</feature>
<evidence type="ECO:0000313" key="3">
    <source>
        <dbReference type="EMBL" id="GEO89843.1"/>
    </source>
</evidence>
<dbReference type="InterPro" id="IPR010539">
    <property type="entry name" value="BaxI_1-like"/>
</dbReference>
<accession>A0A512HWM0</accession>
<keyword evidence="4" id="KW-1185">Reference proteome</keyword>
<feature type="transmembrane region" description="Helical" evidence="2">
    <location>
        <begin position="62"/>
        <end position="84"/>
    </location>
</feature>
<evidence type="ECO:0000313" key="4">
    <source>
        <dbReference type="Proteomes" id="UP000321769"/>
    </source>
</evidence>
<evidence type="ECO:0000256" key="1">
    <source>
        <dbReference type="SAM" id="MobiDB-lite"/>
    </source>
</evidence>
<keyword evidence="2" id="KW-1133">Transmembrane helix</keyword>
<dbReference type="EMBL" id="BJZQ01000011">
    <property type="protein sequence ID" value="GEO89843.1"/>
    <property type="molecule type" value="Genomic_DNA"/>
</dbReference>
<feature type="transmembrane region" description="Helical" evidence="2">
    <location>
        <begin position="188"/>
        <end position="211"/>
    </location>
</feature>
<dbReference type="PANTHER" id="PTHR41282">
    <property type="entry name" value="CONSERVED TRANSMEMBRANE PROTEIN-RELATED"/>
    <property type="match status" value="1"/>
</dbReference>
<feature type="region of interest" description="Disordered" evidence="1">
    <location>
        <begin position="1"/>
        <end position="24"/>
    </location>
</feature>
<keyword evidence="2" id="KW-0812">Transmembrane</keyword>
<dbReference type="Pfam" id="PF12811">
    <property type="entry name" value="BaxI_1"/>
    <property type="match status" value="1"/>
</dbReference>
<proteinExistence type="predicted"/>
<dbReference type="Proteomes" id="UP000321769">
    <property type="component" value="Unassembled WGS sequence"/>
</dbReference>
<feature type="transmembrane region" description="Helical" evidence="2">
    <location>
        <begin position="261"/>
        <end position="283"/>
    </location>
</feature>
<comment type="caution">
    <text evidence="3">The sequence shown here is derived from an EMBL/GenBank/DDBJ whole genome shotgun (WGS) entry which is preliminary data.</text>
</comment>
<feature type="transmembrane region" description="Helical" evidence="2">
    <location>
        <begin position="96"/>
        <end position="115"/>
    </location>
</feature>